<name>A0A249SMZ8_9MOLU</name>
<evidence type="ECO:0000313" key="3">
    <source>
        <dbReference type="Proteomes" id="UP000232229"/>
    </source>
</evidence>
<dbReference type="STRING" id="1336232.GCA_000518825_00072"/>
<keyword evidence="3" id="KW-1185">Reference proteome</keyword>
<dbReference type="KEGG" id="mchc:CK556_01180"/>
<keyword evidence="1" id="KW-0472">Membrane</keyword>
<feature type="transmembrane region" description="Helical" evidence="1">
    <location>
        <begin position="12"/>
        <end position="32"/>
    </location>
</feature>
<protein>
    <submittedName>
        <fullName evidence="2">Uncharacterized protein</fullName>
    </submittedName>
</protein>
<evidence type="ECO:0000313" key="2">
    <source>
        <dbReference type="EMBL" id="ASZ08969.1"/>
    </source>
</evidence>
<keyword evidence="1" id="KW-0812">Transmembrane</keyword>
<dbReference type="AlphaFoldDB" id="A0A249SMZ8"/>
<sequence length="160" mass="18876">MENSTNTLPSWGIAILIVVFFIALIIGCWGFLSSFKLKRKQEINFSMIVWNKLFKDKKAIKVNYDFEINHGIFALTFSKVDKKDFFLPIYIFKTENFKKDSRELISKIIENDFPAINQYMNENSKTLNELFFVFLEKEATLDKLNEWIEKTNSKSRGFNT</sequence>
<dbReference type="RefSeq" id="WP_027875257.1">
    <property type="nucleotide sequence ID" value="NZ_CP023173.1"/>
</dbReference>
<gene>
    <name evidence="2" type="ORF">CK556_01180</name>
</gene>
<dbReference type="EMBL" id="CP023173">
    <property type="protein sequence ID" value="ASZ08969.1"/>
    <property type="molecule type" value="Genomic_DNA"/>
</dbReference>
<keyword evidence="1" id="KW-1133">Transmembrane helix</keyword>
<dbReference type="Proteomes" id="UP000232229">
    <property type="component" value="Chromosome"/>
</dbReference>
<organism evidence="2 3">
    <name type="scientific">Mesoplasma chauliocola</name>
    <dbReference type="NCBI Taxonomy" id="216427"/>
    <lineage>
        <taxon>Bacteria</taxon>
        <taxon>Bacillati</taxon>
        <taxon>Mycoplasmatota</taxon>
        <taxon>Mollicutes</taxon>
        <taxon>Entomoplasmatales</taxon>
        <taxon>Entomoplasmataceae</taxon>
        <taxon>Mesoplasma</taxon>
    </lineage>
</organism>
<evidence type="ECO:0000256" key="1">
    <source>
        <dbReference type="SAM" id="Phobius"/>
    </source>
</evidence>
<accession>A0A249SMZ8</accession>
<reference evidence="2 3" key="1">
    <citation type="submission" date="2017-08" db="EMBL/GenBank/DDBJ databases">
        <title>Complete Genome Sequence of Mesoplasma chauliocola.</title>
        <authorList>
            <person name="Knight T.F.Jr."/>
            <person name="Citino T."/>
        </authorList>
    </citation>
    <scope>NUCLEOTIDE SEQUENCE [LARGE SCALE GENOMIC DNA]</scope>
    <source>
        <strain evidence="2 3">CHPA-2</strain>
    </source>
</reference>
<proteinExistence type="predicted"/>